<dbReference type="EMBL" id="LTAG01000047">
    <property type="protein sequence ID" value="KXO17379.1"/>
    <property type="molecule type" value="Genomic_DNA"/>
</dbReference>
<dbReference type="STRING" id="28125.HMPREF3202_01155"/>
<gene>
    <name evidence="1" type="ORF">HMPREF3202_01155</name>
</gene>
<dbReference type="PATRIC" id="fig|28125.4.peg.1144"/>
<accession>A0A137SYC0</accession>
<reference evidence="1 2" key="1">
    <citation type="submission" date="2016-02" db="EMBL/GenBank/DDBJ databases">
        <authorList>
            <person name="Wen L."/>
            <person name="He K."/>
            <person name="Yang H."/>
        </authorList>
    </citation>
    <scope>NUCLEOTIDE SEQUENCE [LARGE SCALE GENOMIC DNA]</scope>
    <source>
        <strain evidence="1 2">GED7880</strain>
    </source>
</reference>
<dbReference type="Proteomes" id="UP000070093">
    <property type="component" value="Unassembled WGS sequence"/>
</dbReference>
<proteinExistence type="predicted"/>
<evidence type="ECO:0000313" key="2">
    <source>
        <dbReference type="Proteomes" id="UP000070093"/>
    </source>
</evidence>
<sequence length="44" mass="5166">MIMSSLIKGNLLRDKRLPFTHQKMTFYSVKGDVLLRDSYTSVFQ</sequence>
<comment type="caution">
    <text evidence="1">The sequence shown here is derived from an EMBL/GenBank/DDBJ whole genome shotgun (WGS) entry which is preliminary data.</text>
</comment>
<evidence type="ECO:0000313" key="1">
    <source>
        <dbReference type="EMBL" id="KXO17379.1"/>
    </source>
</evidence>
<protein>
    <submittedName>
        <fullName evidence="1">Uncharacterized protein</fullName>
    </submittedName>
</protein>
<organism evidence="1 2">
    <name type="scientific">Prevotella bivia</name>
    <dbReference type="NCBI Taxonomy" id="28125"/>
    <lineage>
        <taxon>Bacteria</taxon>
        <taxon>Pseudomonadati</taxon>
        <taxon>Bacteroidota</taxon>
        <taxon>Bacteroidia</taxon>
        <taxon>Bacteroidales</taxon>
        <taxon>Prevotellaceae</taxon>
        <taxon>Prevotella</taxon>
    </lineage>
</organism>
<name>A0A137SYC0_9BACT</name>
<dbReference type="AlphaFoldDB" id="A0A137SYC0"/>